<gene>
    <name evidence="1" type="primary">WBGene00105201</name>
</gene>
<dbReference type="AlphaFoldDB" id="A0A2A6CJE1"/>
<evidence type="ECO:0000313" key="1">
    <source>
        <dbReference type="EnsemblMetazoa" id="PPA15647.1"/>
    </source>
</evidence>
<accession>A0A2A6CJE1</accession>
<dbReference type="EnsemblMetazoa" id="PPA15647.1">
    <property type="protein sequence ID" value="PPA15647.1"/>
    <property type="gene ID" value="WBGene00105201"/>
</dbReference>
<dbReference type="Proteomes" id="UP000005239">
    <property type="component" value="Unassembled WGS sequence"/>
</dbReference>
<organism evidence="1 2">
    <name type="scientific">Pristionchus pacificus</name>
    <name type="common">Parasitic nematode worm</name>
    <dbReference type="NCBI Taxonomy" id="54126"/>
    <lineage>
        <taxon>Eukaryota</taxon>
        <taxon>Metazoa</taxon>
        <taxon>Ecdysozoa</taxon>
        <taxon>Nematoda</taxon>
        <taxon>Chromadorea</taxon>
        <taxon>Rhabditida</taxon>
        <taxon>Rhabditina</taxon>
        <taxon>Diplogasteromorpha</taxon>
        <taxon>Diplogasteroidea</taxon>
        <taxon>Neodiplogasteridae</taxon>
        <taxon>Pristionchus</taxon>
    </lineage>
</organism>
<sequence length="493" mass="52374">MRQGTLAIFCLISTVIRSDWTTASKWWNDESAQHDCRACKAVTIDRAANCPSEGYDCEEEQPLRAFVLTEESCHCQSLACSNRDWRLAVNGSIVDRIRCERREWYTMYGETVPSAVCIRVNPDTTKSTSTSAVPTTSTTTASTDNCPAIPKLSIDECMIQVPTAICSDSIITSTSITCPLPNSKLLSITGGSANQGLAVPITCKGTTWFLPDGTALVDVQLTRPIACTSPQTTVTTSTTTEPTPDKCPALPTMTVAECMVAIRPQNLICADAIVTSTMVTCPVANSFLYFKKSATSSEAQRETCPELMKLSVADCTAVIGLQRVTCSDAIFTPTSVSCAAAGGRLVFKTSDSQTEQHDAPLTCVGAEWKMEGWPLPAALLSLPIGCVSPQTTEATSTTTEPTPDVPRVYGCDNGITPAPNACNLAFPPTISETTISCVVGFVLFIETNPVTGAPLAYPTDGEVTCVNGVWTATDGTPALNVQLNPPVLLACSL</sequence>
<proteinExistence type="predicted"/>
<evidence type="ECO:0000313" key="2">
    <source>
        <dbReference type="Proteomes" id="UP000005239"/>
    </source>
</evidence>
<name>A0A2A6CJE1_PRIPA</name>
<keyword evidence="2" id="KW-1185">Reference proteome</keyword>
<reference evidence="1" key="2">
    <citation type="submission" date="2022-06" db="UniProtKB">
        <authorList>
            <consortium name="EnsemblMetazoa"/>
        </authorList>
    </citation>
    <scope>IDENTIFICATION</scope>
    <source>
        <strain evidence="1">PS312</strain>
    </source>
</reference>
<protein>
    <submittedName>
        <fullName evidence="1">Uncharacterized protein</fullName>
    </submittedName>
</protein>
<reference evidence="2" key="1">
    <citation type="journal article" date="2008" name="Nat. Genet.">
        <title>The Pristionchus pacificus genome provides a unique perspective on nematode lifestyle and parasitism.</title>
        <authorList>
            <person name="Dieterich C."/>
            <person name="Clifton S.W."/>
            <person name="Schuster L.N."/>
            <person name="Chinwalla A."/>
            <person name="Delehaunty K."/>
            <person name="Dinkelacker I."/>
            <person name="Fulton L."/>
            <person name="Fulton R."/>
            <person name="Godfrey J."/>
            <person name="Minx P."/>
            <person name="Mitreva M."/>
            <person name="Roeseler W."/>
            <person name="Tian H."/>
            <person name="Witte H."/>
            <person name="Yang S.P."/>
            <person name="Wilson R.K."/>
            <person name="Sommer R.J."/>
        </authorList>
    </citation>
    <scope>NUCLEOTIDE SEQUENCE [LARGE SCALE GENOMIC DNA]</scope>
    <source>
        <strain evidence="2">PS312</strain>
    </source>
</reference>
<accession>A0A8R1YG21</accession>